<proteinExistence type="predicted"/>
<protein>
    <submittedName>
        <fullName evidence="1">Uncharacterized protein</fullName>
    </submittedName>
</protein>
<gene>
    <name evidence="1" type="ORF">EZS28_001695</name>
</gene>
<dbReference type="Proteomes" id="UP000324800">
    <property type="component" value="Unassembled WGS sequence"/>
</dbReference>
<accession>A0A5J4X852</accession>
<sequence length="322" mass="37111">MTILKLYKLAIRLIQHQLKGSTKDLLIDQIGMCAAKLLFAERSTYIRIQMKEGAQGAQQFDPSYYGIRKSGLSQSTSRPIFRNCDGTTTADSAADDVYFDSKLFNHFFSRQLIPRPQIQQLFQGFGMYLGMYQFQGFLQPELFQQTQLSGYSIQLYRQPSITEGIPKFKQNPLTFGLQQTQQSNLLTDPTSCSIDHPAFQSNFQSQSCQQLIQQYNQLTTIGPLTLVHHQTTRFRNLDTQMVDQQILLEQPLQEGLRKTFSHYGTGRAHTEQTRVFFLNIASGIFNRHQFITILYSLRFLGPEKLYIKIRGFKINCRTAQKI</sequence>
<organism evidence="1 2">
    <name type="scientific">Streblomastix strix</name>
    <dbReference type="NCBI Taxonomy" id="222440"/>
    <lineage>
        <taxon>Eukaryota</taxon>
        <taxon>Metamonada</taxon>
        <taxon>Preaxostyla</taxon>
        <taxon>Oxymonadida</taxon>
        <taxon>Streblomastigidae</taxon>
        <taxon>Streblomastix</taxon>
    </lineage>
</organism>
<evidence type="ECO:0000313" key="1">
    <source>
        <dbReference type="EMBL" id="KAA6402785.1"/>
    </source>
</evidence>
<reference evidence="1 2" key="1">
    <citation type="submission" date="2019-03" db="EMBL/GenBank/DDBJ databases">
        <title>Single cell metagenomics reveals metabolic interactions within the superorganism composed of flagellate Streblomastix strix and complex community of Bacteroidetes bacteria on its surface.</title>
        <authorList>
            <person name="Treitli S.C."/>
            <person name="Kolisko M."/>
            <person name="Husnik F."/>
            <person name="Keeling P."/>
            <person name="Hampl V."/>
        </authorList>
    </citation>
    <scope>NUCLEOTIDE SEQUENCE [LARGE SCALE GENOMIC DNA]</scope>
    <source>
        <strain evidence="1">ST1C</strain>
    </source>
</reference>
<dbReference type="EMBL" id="SNRW01000186">
    <property type="protein sequence ID" value="KAA6402785.1"/>
    <property type="molecule type" value="Genomic_DNA"/>
</dbReference>
<evidence type="ECO:0000313" key="2">
    <source>
        <dbReference type="Proteomes" id="UP000324800"/>
    </source>
</evidence>
<name>A0A5J4X852_9EUKA</name>
<dbReference type="AlphaFoldDB" id="A0A5J4X852"/>
<comment type="caution">
    <text evidence="1">The sequence shown here is derived from an EMBL/GenBank/DDBJ whole genome shotgun (WGS) entry which is preliminary data.</text>
</comment>